<comment type="caution">
    <text evidence="6">The sequence shown here is derived from an EMBL/GenBank/DDBJ whole genome shotgun (WGS) entry which is preliminary data.</text>
</comment>
<dbReference type="InterPro" id="IPR003593">
    <property type="entry name" value="AAA+_ATPase"/>
</dbReference>
<dbReference type="PROSITE" id="PS50893">
    <property type="entry name" value="ABC_TRANSPORTER_2"/>
    <property type="match status" value="1"/>
</dbReference>
<dbReference type="GO" id="GO:0016887">
    <property type="term" value="F:ATP hydrolysis activity"/>
    <property type="evidence" value="ECO:0007669"/>
    <property type="project" value="InterPro"/>
</dbReference>
<evidence type="ECO:0000256" key="3">
    <source>
        <dbReference type="ARBA" id="ARBA00022741"/>
    </source>
</evidence>
<dbReference type="SMART" id="SM00382">
    <property type="entry name" value="AAA"/>
    <property type="match status" value="1"/>
</dbReference>
<keyword evidence="4 6" id="KW-0067">ATP-binding</keyword>
<dbReference type="HOGENOM" id="CLU_000604_1_11_10"/>
<dbReference type="GO" id="GO:0005524">
    <property type="term" value="F:ATP binding"/>
    <property type="evidence" value="ECO:0007669"/>
    <property type="project" value="UniProtKB-KW"/>
</dbReference>
<dbReference type="AlphaFoldDB" id="E7RNK7"/>
<dbReference type="PANTHER" id="PTHR42734">
    <property type="entry name" value="METAL TRANSPORT SYSTEM ATP-BINDING PROTEIN TM_0124-RELATED"/>
    <property type="match status" value="1"/>
</dbReference>
<evidence type="ECO:0000256" key="2">
    <source>
        <dbReference type="ARBA" id="ARBA00022448"/>
    </source>
</evidence>
<dbReference type="InterPro" id="IPR003439">
    <property type="entry name" value="ABC_transporter-like_ATP-bd"/>
</dbReference>
<keyword evidence="3" id="KW-0547">Nucleotide-binding</keyword>
<dbReference type="EMBL" id="AEPE02000003">
    <property type="protein sequence ID" value="EFZ37300.1"/>
    <property type="molecule type" value="Genomic_DNA"/>
</dbReference>
<dbReference type="CDD" id="cd03235">
    <property type="entry name" value="ABC_Metallic_Cations"/>
    <property type="match status" value="1"/>
</dbReference>
<evidence type="ECO:0000313" key="7">
    <source>
        <dbReference type="Proteomes" id="UP000005580"/>
    </source>
</evidence>
<dbReference type="PANTHER" id="PTHR42734:SF17">
    <property type="entry name" value="METAL TRANSPORT SYSTEM ATP-BINDING PROTEIN TM_0124-RELATED"/>
    <property type="match status" value="1"/>
</dbReference>
<dbReference type="Gene3D" id="3.40.50.300">
    <property type="entry name" value="P-loop containing nucleotide triphosphate hydrolases"/>
    <property type="match status" value="1"/>
</dbReference>
<dbReference type="InterPro" id="IPR050153">
    <property type="entry name" value="Metal_Ion_Import_ABC"/>
</dbReference>
<reference evidence="6" key="1">
    <citation type="submission" date="2011-01" db="EMBL/GenBank/DDBJ databases">
        <authorList>
            <person name="Muzny D."/>
            <person name="Qin X."/>
            <person name="Buhay C."/>
            <person name="Dugan-Rocha S."/>
            <person name="Ding Y."/>
            <person name="Chen G."/>
            <person name="Hawes A."/>
            <person name="Holder M."/>
            <person name="Jhangiani S."/>
            <person name="Johnson A."/>
            <person name="Khan Z."/>
            <person name="Li Z."/>
            <person name="Liu W."/>
            <person name="Liu X."/>
            <person name="Perez L."/>
            <person name="Shen H."/>
            <person name="Wang Q."/>
            <person name="Watt J."/>
            <person name="Xi L."/>
            <person name="Xin Y."/>
            <person name="Zhou J."/>
            <person name="Deng J."/>
            <person name="Jiang H."/>
            <person name="Liu Y."/>
            <person name="Qu J."/>
            <person name="Song X.-Z."/>
            <person name="Zhang L."/>
            <person name="Villasana D."/>
            <person name="Johnson A."/>
            <person name="Liu J."/>
            <person name="Liyanage D."/>
            <person name="Lorensuhewa L."/>
            <person name="Robinson T."/>
            <person name="Song A."/>
            <person name="Song B.-B."/>
            <person name="Dinh H."/>
            <person name="Thornton R."/>
            <person name="Coyle M."/>
            <person name="Francisco L."/>
            <person name="Jackson L."/>
            <person name="Javaid M."/>
            <person name="Korchina V."/>
            <person name="Kovar C."/>
            <person name="Mata R."/>
            <person name="Mathew T."/>
            <person name="Ngo R."/>
            <person name="Nguyen L."/>
            <person name="Nguyen N."/>
            <person name="Okwuonu G."/>
            <person name="Ongeri F."/>
            <person name="Pham C."/>
            <person name="Simmons D."/>
            <person name="Wilczek-Boney K."/>
            <person name="Hale W."/>
            <person name="Jakkamsetti A."/>
            <person name="Pham P."/>
            <person name="Ruth R."/>
            <person name="San Lucas F."/>
            <person name="Warren J."/>
            <person name="Zhang J."/>
            <person name="Zhao Z."/>
            <person name="Zhou C."/>
            <person name="Zhu D."/>
            <person name="Lee S."/>
            <person name="Bess C."/>
            <person name="Blankenburg K."/>
            <person name="Forbes L."/>
            <person name="Fu Q."/>
            <person name="Gubbala S."/>
            <person name="Hirani K."/>
            <person name="Jayaseelan J.C."/>
            <person name="Lara F."/>
            <person name="Munidasa M."/>
            <person name="Palculict T."/>
            <person name="Patil S."/>
            <person name="Pu L.-L."/>
            <person name="Saada N."/>
            <person name="Tang L."/>
            <person name="Weissenberger G."/>
            <person name="Zhu Y."/>
            <person name="Hemphill L."/>
            <person name="Shang Y."/>
            <person name="Youmans B."/>
            <person name="Ayvaz T."/>
            <person name="Ross M."/>
            <person name="Santibanez J."/>
            <person name="Aqrawi P."/>
            <person name="Gross S."/>
            <person name="Joshi V."/>
            <person name="Fowler G."/>
            <person name="Nazareth L."/>
            <person name="Reid J."/>
            <person name="Worley K."/>
            <person name="Petrosino J."/>
            <person name="Highlander S."/>
            <person name="Gibbs R."/>
        </authorList>
    </citation>
    <scope>NUCLEOTIDE SEQUENCE [LARGE SCALE GENOMIC DNA]</scope>
    <source>
        <strain evidence="6">ATCC 33269</strain>
    </source>
</reference>
<accession>E7RNK7</accession>
<dbReference type="STRING" id="28134.SAMN05444288_2280"/>
<feature type="domain" description="ABC transporter" evidence="5">
    <location>
        <begin position="5"/>
        <end position="236"/>
    </location>
</feature>
<organism evidence="6 7">
    <name type="scientific">Hoylesella oralis ATCC 33269</name>
    <dbReference type="NCBI Taxonomy" id="873533"/>
    <lineage>
        <taxon>Bacteria</taxon>
        <taxon>Pseudomonadati</taxon>
        <taxon>Bacteroidota</taxon>
        <taxon>Bacteroidia</taxon>
        <taxon>Bacteroidales</taxon>
        <taxon>Prevotellaceae</taxon>
        <taxon>Hoylesella</taxon>
    </lineage>
</organism>
<evidence type="ECO:0000313" key="6">
    <source>
        <dbReference type="EMBL" id="EFZ37300.1"/>
    </source>
</evidence>
<dbReference type="SUPFAM" id="SSF52540">
    <property type="entry name" value="P-loop containing nucleoside triphosphate hydrolases"/>
    <property type="match status" value="1"/>
</dbReference>
<name>E7RNK7_9BACT</name>
<evidence type="ECO:0000256" key="4">
    <source>
        <dbReference type="ARBA" id="ARBA00022840"/>
    </source>
</evidence>
<dbReference type="InterPro" id="IPR027417">
    <property type="entry name" value="P-loop_NTPase"/>
</dbReference>
<keyword evidence="2" id="KW-0813">Transport</keyword>
<dbReference type="Pfam" id="PF00005">
    <property type="entry name" value="ABC_tran"/>
    <property type="match status" value="1"/>
</dbReference>
<evidence type="ECO:0000256" key="1">
    <source>
        <dbReference type="ARBA" id="ARBA00005417"/>
    </source>
</evidence>
<dbReference type="PROSITE" id="PS00211">
    <property type="entry name" value="ABC_TRANSPORTER_1"/>
    <property type="match status" value="1"/>
</dbReference>
<gene>
    <name evidence="6" type="primary">zurA</name>
    <name evidence="6" type="ORF">HMPREF0663_10758</name>
</gene>
<sequence>MYTLIQLNQVSAGYNGRNVLENATLSVYENDFLGVIGPNGGGKTTLMRVILGLMKPAVGTVSYFDKGRPVSKITMGYLPQYSDIDRKFPISVYDVVLSGLSSEKPLLRPFNKYQRDKTTATLERMGLADLAKRPIGALSGGQLQRVLLARAVVSQPKVLILDEPNTYIDQRFQEKMYDMLETLNRHCAIIIVSHDIGTILQNVKDVACVNRTLHYHPTTELSPEHLAEEFGGPIEMLGHGSLPRIQLREHEDKPPKIEV</sequence>
<protein>
    <submittedName>
        <fullName evidence="6">ABC transporter, ATP-binding protein</fullName>
    </submittedName>
</protein>
<dbReference type="Proteomes" id="UP000005580">
    <property type="component" value="Unassembled WGS sequence"/>
</dbReference>
<dbReference type="RefSeq" id="WP_004367957.1">
    <property type="nucleotide sequence ID" value="NZ_GL833116.1"/>
</dbReference>
<keyword evidence="7" id="KW-1185">Reference proteome</keyword>
<comment type="similarity">
    <text evidence="1">Belongs to the ABC transporter superfamily.</text>
</comment>
<proteinExistence type="inferred from homology"/>
<evidence type="ECO:0000259" key="5">
    <source>
        <dbReference type="PROSITE" id="PS50893"/>
    </source>
</evidence>
<dbReference type="eggNOG" id="COG1121">
    <property type="taxonomic scope" value="Bacteria"/>
</dbReference>
<dbReference type="InterPro" id="IPR017871">
    <property type="entry name" value="ABC_transporter-like_CS"/>
</dbReference>